<dbReference type="Proteomes" id="UP000085678">
    <property type="component" value="Unplaced"/>
</dbReference>
<keyword evidence="9" id="KW-1185">Reference proteome</keyword>
<dbReference type="GO" id="GO:0016020">
    <property type="term" value="C:membrane"/>
    <property type="evidence" value="ECO:0007669"/>
    <property type="project" value="UniProtKB-SubCell"/>
</dbReference>
<proteinExistence type="inferred from homology"/>
<dbReference type="RefSeq" id="XP_013419031.1">
    <property type="nucleotide sequence ID" value="XM_013563577.2"/>
</dbReference>
<evidence type="ECO:0000256" key="7">
    <source>
        <dbReference type="ARBA" id="ARBA00023136"/>
    </source>
</evidence>
<comment type="subcellular location">
    <subcellularLocation>
        <location evidence="1">Membrane</location>
        <topology evidence="1">Single-pass membrane protein</topology>
    </subcellularLocation>
</comment>
<dbReference type="PANTHER" id="PTHR21461:SF69">
    <property type="entry name" value="GLYCOSYLTRANSFERASE FAMILY 92 PROTEIN"/>
    <property type="match status" value="1"/>
</dbReference>
<evidence type="ECO:0000256" key="8">
    <source>
        <dbReference type="RuleBase" id="RU366017"/>
    </source>
</evidence>
<evidence type="ECO:0000256" key="2">
    <source>
        <dbReference type="ARBA" id="ARBA00007647"/>
    </source>
</evidence>
<comment type="similarity">
    <text evidence="2 8">Belongs to the glycosyltransferase 92 family.</text>
</comment>
<dbReference type="EC" id="2.4.1.-" evidence="8"/>
<keyword evidence="6 8" id="KW-1133">Transmembrane helix</keyword>
<keyword evidence="4 8" id="KW-0808">Transferase</keyword>
<organism evidence="9 11">
    <name type="scientific">Lingula anatina</name>
    <name type="common">Brachiopod</name>
    <name type="synonym">Lingula unguis</name>
    <dbReference type="NCBI Taxonomy" id="7574"/>
    <lineage>
        <taxon>Eukaryota</taxon>
        <taxon>Metazoa</taxon>
        <taxon>Spiralia</taxon>
        <taxon>Lophotrochozoa</taxon>
        <taxon>Brachiopoda</taxon>
        <taxon>Linguliformea</taxon>
        <taxon>Lingulata</taxon>
        <taxon>Lingulida</taxon>
        <taxon>Linguloidea</taxon>
        <taxon>Lingulidae</taxon>
        <taxon>Lingula</taxon>
    </lineage>
</organism>
<dbReference type="GO" id="GO:0005737">
    <property type="term" value="C:cytoplasm"/>
    <property type="evidence" value="ECO:0007669"/>
    <property type="project" value="TreeGrafter"/>
</dbReference>
<evidence type="ECO:0000256" key="4">
    <source>
        <dbReference type="ARBA" id="ARBA00022679"/>
    </source>
</evidence>
<evidence type="ECO:0000313" key="13">
    <source>
        <dbReference type="RefSeq" id="XP_013419031.1"/>
    </source>
</evidence>
<evidence type="ECO:0000313" key="11">
    <source>
        <dbReference type="RefSeq" id="XP_013419029.1"/>
    </source>
</evidence>
<dbReference type="OrthoDB" id="6061442at2759"/>
<evidence type="ECO:0000256" key="1">
    <source>
        <dbReference type="ARBA" id="ARBA00004167"/>
    </source>
</evidence>
<dbReference type="RefSeq" id="XP_013419028.1">
    <property type="nucleotide sequence ID" value="XM_013563574.1"/>
</dbReference>
<dbReference type="STRING" id="7574.A0A1S3K9A0"/>
<name>A0A1S3K9A0_LINAN</name>
<reference evidence="10 11" key="1">
    <citation type="submission" date="2025-04" db="UniProtKB">
        <authorList>
            <consortium name="RefSeq"/>
        </authorList>
    </citation>
    <scope>IDENTIFICATION</scope>
    <source>
        <tissue evidence="10 11">Gonads</tissue>
    </source>
</reference>
<dbReference type="GO" id="GO:0016757">
    <property type="term" value="F:glycosyltransferase activity"/>
    <property type="evidence" value="ECO:0007669"/>
    <property type="project" value="UniProtKB-UniRule"/>
</dbReference>
<dbReference type="RefSeq" id="XP_013419030.1">
    <property type="nucleotide sequence ID" value="XM_013563576.1"/>
</dbReference>
<dbReference type="Pfam" id="PF01697">
    <property type="entry name" value="Glyco_transf_92"/>
    <property type="match status" value="1"/>
</dbReference>
<dbReference type="RefSeq" id="XP_013419029.1">
    <property type="nucleotide sequence ID" value="XM_013563575.2"/>
</dbReference>
<evidence type="ECO:0000313" key="10">
    <source>
        <dbReference type="RefSeq" id="XP_013419028.1"/>
    </source>
</evidence>
<protein>
    <recommendedName>
        <fullName evidence="8">Glycosyltransferase family 92 protein</fullName>
        <ecNumber evidence="8">2.4.1.-</ecNumber>
    </recommendedName>
</protein>
<gene>
    <name evidence="10 11 12 13" type="primary">LOC106179807</name>
</gene>
<feature type="transmembrane region" description="Helical" evidence="8">
    <location>
        <begin position="26"/>
        <end position="47"/>
    </location>
</feature>
<dbReference type="AlphaFoldDB" id="A0A1S3K9A0"/>
<dbReference type="PANTHER" id="PTHR21461">
    <property type="entry name" value="GLYCOSYLTRANSFERASE FAMILY 92 PROTEIN"/>
    <property type="match status" value="1"/>
</dbReference>
<keyword evidence="5 8" id="KW-0812">Transmembrane</keyword>
<dbReference type="KEGG" id="lak:106179807"/>
<evidence type="ECO:0000313" key="9">
    <source>
        <dbReference type="Proteomes" id="UP000085678"/>
    </source>
</evidence>
<evidence type="ECO:0000256" key="3">
    <source>
        <dbReference type="ARBA" id="ARBA00022676"/>
    </source>
</evidence>
<dbReference type="GeneID" id="106179807"/>
<evidence type="ECO:0000256" key="6">
    <source>
        <dbReference type="ARBA" id="ARBA00022989"/>
    </source>
</evidence>
<keyword evidence="3 8" id="KW-0328">Glycosyltransferase</keyword>
<keyword evidence="7 8" id="KW-0472">Membrane</keyword>
<sequence length="495" mass="57570">MKNYEGGNTVWGCTYDTMQRAGKAKIGVFMMTLSIVIFYSLLFGLGLNKAMEFTLPQIKRRTLSWIRTKTLAEPTEPPLVEWLYTNLTTEMYILSAYYDDRPTVEFLAVRIIGVADKGRIEDKGERVFCVVWGGTNDLVGSVPEEMAATHIGPGAWSLGKYFREYIFVCPLTNVSISRPSFVSVIDETYFNKTKNQSREISLKETLATLPKIPVRYPERPLNKLDFGQCTSITYWTLDPYRIVEWVELHRIWGVKEMNIYGSVINDTSDRVFRHYHSGGFLKYTRIRRPMNETSEPIFLLMASTVINDCIYKNMYRYNKIVVVDLDELIVPRGNLSTYNELIETIDRSIKLEHPNRMYMFQNVYFFFELPQDVRFPEQVVTLRQIGRLRDLTPVGTAAKSIIDPMACTNMHNHFCWHVAKLSDKPSHTNYVNPDLGLNQHYKKCHFDRYMKSYNLPPCKEALKNFTTDKNMQRFSHLLIPRVKTELDKLGLPHQL</sequence>
<dbReference type="InterPro" id="IPR008166">
    <property type="entry name" value="Glyco_transf_92"/>
</dbReference>
<accession>A0A1S3K9A0</accession>
<evidence type="ECO:0000313" key="12">
    <source>
        <dbReference type="RefSeq" id="XP_013419030.1"/>
    </source>
</evidence>
<evidence type="ECO:0000256" key="5">
    <source>
        <dbReference type="ARBA" id="ARBA00022692"/>
    </source>
</evidence>